<dbReference type="InterPro" id="IPR016181">
    <property type="entry name" value="Acyl_CoA_acyltransferase"/>
</dbReference>
<accession>A0A7Y6DXT6</accession>
<reference evidence="4 5" key="1">
    <citation type="submission" date="2020-05" db="EMBL/GenBank/DDBJ databases">
        <title>Genome Sequencing of Type Strains.</title>
        <authorList>
            <person name="Lemaire J.F."/>
            <person name="Inderbitzin P."/>
            <person name="Gregorio O.A."/>
            <person name="Collins S.B."/>
            <person name="Wespe N."/>
            <person name="Knight-Connoni V."/>
        </authorList>
    </citation>
    <scope>NUCLEOTIDE SEQUENCE [LARGE SCALE GENOMIC DNA]</scope>
    <source>
        <strain evidence="4 5">ATCC 25174</strain>
    </source>
</reference>
<keyword evidence="2" id="KW-0012">Acyltransferase</keyword>
<dbReference type="Proteomes" id="UP000565724">
    <property type="component" value="Unassembled WGS sequence"/>
</dbReference>
<dbReference type="CDD" id="cd04301">
    <property type="entry name" value="NAT_SF"/>
    <property type="match status" value="1"/>
</dbReference>
<dbReference type="SUPFAM" id="SSF55729">
    <property type="entry name" value="Acyl-CoA N-acyltransferases (Nat)"/>
    <property type="match status" value="1"/>
</dbReference>
<name>A0A7Y6DXT6_9CELL</name>
<evidence type="ECO:0000313" key="5">
    <source>
        <dbReference type="Proteomes" id="UP000565724"/>
    </source>
</evidence>
<dbReference type="AlphaFoldDB" id="A0A7Y6DXT6"/>
<dbReference type="InterPro" id="IPR000182">
    <property type="entry name" value="GNAT_dom"/>
</dbReference>
<keyword evidence="1 4" id="KW-0808">Transferase</keyword>
<comment type="caution">
    <text evidence="4">The sequence shown here is derived from an EMBL/GenBank/DDBJ whole genome shotgun (WGS) entry which is preliminary data.</text>
</comment>
<protein>
    <submittedName>
        <fullName evidence="4">GNAT family N-acetyltransferase</fullName>
    </submittedName>
</protein>
<dbReference type="PROSITE" id="PS51186">
    <property type="entry name" value="GNAT"/>
    <property type="match status" value="1"/>
</dbReference>
<evidence type="ECO:0000256" key="2">
    <source>
        <dbReference type="ARBA" id="ARBA00023315"/>
    </source>
</evidence>
<dbReference type="PANTHER" id="PTHR43877:SF1">
    <property type="entry name" value="ACETYLTRANSFERASE"/>
    <property type="match status" value="1"/>
</dbReference>
<gene>
    <name evidence="4" type="ORF">HP550_10670</name>
</gene>
<evidence type="ECO:0000259" key="3">
    <source>
        <dbReference type="PROSITE" id="PS51186"/>
    </source>
</evidence>
<dbReference type="Pfam" id="PF00583">
    <property type="entry name" value="Acetyltransf_1"/>
    <property type="match status" value="1"/>
</dbReference>
<proteinExistence type="predicted"/>
<organism evidence="4 5">
    <name type="scientific">Cellulomonas humilata</name>
    <dbReference type="NCBI Taxonomy" id="144055"/>
    <lineage>
        <taxon>Bacteria</taxon>
        <taxon>Bacillati</taxon>
        <taxon>Actinomycetota</taxon>
        <taxon>Actinomycetes</taxon>
        <taxon>Micrococcales</taxon>
        <taxon>Cellulomonadaceae</taxon>
        <taxon>Cellulomonas</taxon>
    </lineage>
</organism>
<keyword evidence="5" id="KW-1185">Reference proteome</keyword>
<dbReference type="GO" id="GO:0016747">
    <property type="term" value="F:acyltransferase activity, transferring groups other than amino-acyl groups"/>
    <property type="evidence" value="ECO:0007669"/>
    <property type="project" value="InterPro"/>
</dbReference>
<dbReference type="PANTHER" id="PTHR43877">
    <property type="entry name" value="AMINOALKYLPHOSPHONATE N-ACETYLTRANSFERASE-RELATED-RELATED"/>
    <property type="match status" value="1"/>
</dbReference>
<evidence type="ECO:0000256" key="1">
    <source>
        <dbReference type="ARBA" id="ARBA00022679"/>
    </source>
</evidence>
<evidence type="ECO:0000313" key="4">
    <source>
        <dbReference type="EMBL" id="NUU17710.1"/>
    </source>
</evidence>
<dbReference type="EMBL" id="JABMCI010000063">
    <property type="protein sequence ID" value="NUU17710.1"/>
    <property type="molecule type" value="Genomic_DNA"/>
</dbReference>
<sequence length="169" mass="19102">MRHPGDVDIQQVGENDWTRVRDVRLRALREAPDVFGPSLAREERFVESHWRMRLRTSTTWIAVDDAGAGRGIVTMIQEPGSPDDDRHIVSLWVAPEARRQGVGWLLLDTVRRAAALEDARTVSLWLVDGNHAAGDLSVRAGFTRTGERQVVPRDPSQTEERYVLELRTA</sequence>
<dbReference type="Gene3D" id="3.40.630.30">
    <property type="match status" value="1"/>
</dbReference>
<feature type="domain" description="N-acetyltransferase" evidence="3">
    <location>
        <begin position="7"/>
        <end position="165"/>
    </location>
</feature>
<dbReference type="InterPro" id="IPR050832">
    <property type="entry name" value="Bact_Acetyltransf"/>
</dbReference>